<dbReference type="PANTHER" id="PTHR43304:SF1">
    <property type="entry name" value="PAC DOMAIN-CONTAINING PROTEIN"/>
    <property type="match status" value="1"/>
</dbReference>
<evidence type="ECO:0000256" key="4">
    <source>
        <dbReference type="ARBA" id="ARBA00022679"/>
    </source>
</evidence>
<evidence type="ECO:0000256" key="3">
    <source>
        <dbReference type="ARBA" id="ARBA00022553"/>
    </source>
</evidence>
<dbReference type="PANTHER" id="PTHR43304">
    <property type="entry name" value="PHYTOCHROME-LIKE PROTEIN CPH1"/>
    <property type="match status" value="1"/>
</dbReference>
<dbReference type="AlphaFoldDB" id="A3I387"/>
<evidence type="ECO:0000256" key="6">
    <source>
        <dbReference type="SAM" id="MobiDB-lite"/>
    </source>
</evidence>
<organism evidence="8 9">
    <name type="scientific">Algoriphagus machipongonensis</name>
    <dbReference type="NCBI Taxonomy" id="388413"/>
    <lineage>
        <taxon>Bacteria</taxon>
        <taxon>Pseudomonadati</taxon>
        <taxon>Bacteroidota</taxon>
        <taxon>Cytophagia</taxon>
        <taxon>Cytophagales</taxon>
        <taxon>Cyclobacteriaceae</taxon>
        <taxon>Algoriphagus</taxon>
    </lineage>
</organism>
<dbReference type="PROSITE" id="PS50113">
    <property type="entry name" value="PAC"/>
    <property type="match status" value="1"/>
</dbReference>
<evidence type="ECO:0000259" key="7">
    <source>
        <dbReference type="PROSITE" id="PS50113"/>
    </source>
</evidence>
<keyword evidence="3" id="KW-0597">Phosphoprotein</keyword>
<comment type="catalytic activity">
    <reaction evidence="1">
        <text>ATP + protein L-histidine = ADP + protein N-phospho-L-histidine.</text>
        <dbReference type="EC" id="2.7.13.3"/>
    </reaction>
</comment>
<dbReference type="Proteomes" id="UP000003919">
    <property type="component" value="Unassembled WGS sequence"/>
</dbReference>
<dbReference type="EC" id="2.7.13.3" evidence="2"/>
<evidence type="ECO:0000313" key="9">
    <source>
        <dbReference type="Proteomes" id="UP000003919"/>
    </source>
</evidence>
<feature type="compositionally biased region" description="Polar residues" evidence="6">
    <location>
        <begin position="346"/>
        <end position="358"/>
    </location>
</feature>
<evidence type="ECO:0000256" key="5">
    <source>
        <dbReference type="ARBA" id="ARBA00022777"/>
    </source>
</evidence>
<dbReference type="InterPro" id="IPR013655">
    <property type="entry name" value="PAS_fold_3"/>
</dbReference>
<accession>A3I387</accession>
<dbReference type="InterPro" id="IPR000700">
    <property type="entry name" value="PAS-assoc_C"/>
</dbReference>
<dbReference type="HOGENOM" id="CLU_773017_0_0_10"/>
<dbReference type="InterPro" id="IPR052162">
    <property type="entry name" value="Sensor_kinase/Photoreceptor"/>
</dbReference>
<sequence length="358" mass="41379">MNSVKGLEVLAQLAITSEYIMQVTMDRSGVVLSSDSGIGPVPSLFDKTQKPVHFSDCFLSTDWVKYENNRLKAWNNHHQSFKVELQKINYPSGNLMKTRWEFFFVSEDFGTCLGIGHPVDQIKPYNIQLGDFMDSEESSTEILDTLLEDKILGFWEFNPLEKVNTMSSGLAQTLGYSEKEIEENKNISWEKHIHEEDYQQLKHDIKNHFKVTGNIPFKKEFRLVSKRNQTLWTMAYGKTIQWTEGGYPKKVQGIILDITEKKKQDLWLKEHQYFLKELAFQQSHTLRARVANIMGLLDILTTEEQTGETKRLLDIIKKETTQLDQALKKSIKESVNQNRNFEKDQGQSLGSLKTSKDA</sequence>
<dbReference type="STRING" id="388413.ALPR1_17328"/>
<dbReference type="EMBL" id="AAXU02000001">
    <property type="protein sequence ID" value="EAZ79113.1"/>
    <property type="molecule type" value="Genomic_DNA"/>
</dbReference>
<dbReference type="NCBIfam" id="TIGR00229">
    <property type="entry name" value="sensory_box"/>
    <property type="match status" value="1"/>
</dbReference>
<evidence type="ECO:0000313" key="8">
    <source>
        <dbReference type="EMBL" id="EAZ79113.1"/>
    </source>
</evidence>
<dbReference type="InterPro" id="IPR035965">
    <property type="entry name" value="PAS-like_dom_sf"/>
</dbReference>
<gene>
    <name evidence="8" type="ORF">ALPR1_17328</name>
</gene>
<dbReference type="OrthoDB" id="818539at2"/>
<comment type="caution">
    <text evidence="8">The sequence shown here is derived from an EMBL/GenBank/DDBJ whole genome shotgun (WGS) entry which is preliminary data.</text>
</comment>
<dbReference type="Gene3D" id="3.30.450.20">
    <property type="entry name" value="PAS domain"/>
    <property type="match status" value="1"/>
</dbReference>
<dbReference type="GO" id="GO:0004673">
    <property type="term" value="F:protein histidine kinase activity"/>
    <property type="evidence" value="ECO:0007669"/>
    <property type="project" value="UniProtKB-EC"/>
</dbReference>
<keyword evidence="9" id="KW-1185">Reference proteome</keyword>
<proteinExistence type="predicted"/>
<keyword evidence="4" id="KW-0808">Transferase</keyword>
<evidence type="ECO:0000256" key="2">
    <source>
        <dbReference type="ARBA" id="ARBA00012438"/>
    </source>
</evidence>
<feature type="region of interest" description="Disordered" evidence="6">
    <location>
        <begin position="335"/>
        <end position="358"/>
    </location>
</feature>
<dbReference type="eggNOG" id="COG4251">
    <property type="taxonomic scope" value="Bacteria"/>
</dbReference>
<reference evidence="8 9" key="1">
    <citation type="journal article" date="2011" name="J. Bacteriol.">
        <title>Complete genome sequence of Algoriphagus sp. PR1, bacterial prey of a colony-forming choanoflagellate.</title>
        <authorList>
            <person name="Alegado R.A."/>
            <person name="Ferriera S."/>
            <person name="Nusbaum C."/>
            <person name="Young S.K."/>
            <person name="Zeng Q."/>
            <person name="Imamovic A."/>
            <person name="Fairclough S.R."/>
            <person name="King N."/>
        </authorList>
    </citation>
    <scope>NUCLEOTIDE SEQUENCE [LARGE SCALE GENOMIC DNA]</scope>
    <source>
        <strain evidence="8 9">PR1</strain>
    </source>
</reference>
<dbReference type="RefSeq" id="WP_008202391.1">
    <property type="nucleotide sequence ID" value="NZ_CM001023.1"/>
</dbReference>
<name>A3I387_9BACT</name>
<evidence type="ECO:0000256" key="1">
    <source>
        <dbReference type="ARBA" id="ARBA00000085"/>
    </source>
</evidence>
<dbReference type="SUPFAM" id="SSF55785">
    <property type="entry name" value="PYP-like sensor domain (PAS domain)"/>
    <property type="match status" value="1"/>
</dbReference>
<dbReference type="Pfam" id="PF08447">
    <property type="entry name" value="PAS_3"/>
    <property type="match status" value="1"/>
</dbReference>
<keyword evidence="5" id="KW-0418">Kinase</keyword>
<protein>
    <recommendedName>
        <fullName evidence="2">histidine kinase</fullName>
        <ecNumber evidence="2">2.7.13.3</ecNumber>
    </recommendedName>
</protein>
<dbReference type="InterPro" id="IPR000014">
    <property type="entry name" value="PAS"/>
</dbReference>
<feature type="domain" description="PAC" evidence="7">
    <location>
        <begin position="217"/>
        <end position="270"/>
    </location>
</feature>